<name>A0A6J7LVE7_9ZZZZ</name>
<dbReference type="InterPro" id="IPR037493">
    <property type="entry name" value="ExoIII-like"/>
</dbReference>
<evidence type="ECO:0000256" key="6">
    <source>
        <dbReference type="SAM" id="MobiDB-lite"/>
    </source>
</evidence>
<protein>
    <submittedName>
        <fullName evidence="8">Unannotated protein</fullName>
    </submittedName>
</protein>
<dbReference type="GO" id="GO:0004519">
    <property type="term" value="F:endonuclease activity"/>
    <property type="evidence" value="ECO:0007669"/>
    <property type="project" value="InterPro"/>
</dbReference>
<dbReference type="Pfam" id="PF03372">
    <property type="entry name" value="Exo_endo_phos"/>
    <property type="match status" value="1"/>
</dbReference>
<dbReference type="PANTHER" id="PTHR43250:SF2">
    <property type="entry name" value="EXODEOXYRIBONUCLEASE III"/>
    <property type="match status" value="1"/>
</dbReference>
<dbReference type="PROSITE" id="PS00726">
    <property type="entry name" value="AP_NUCLEASE_F1_1"/>
    <property type="match status" value="1"/>
</dbReference>
<dbReference type="InterPro" id="IPR036691">
    <property type="entry name" value="Endo/exonu/phosph_ase_sf"/>
</dbReference>
<dbReference type="Gene3D" id="3.60.10.10">
    <property type="entry name" value="Endonuclease/exonuclease/phosphatase"/>
    <property type="match status" value="1"/>
</dbReference>
<comment type="similarity">
    <text evidence="2">Belongs to the DNA repair enzymes AP/ExoA family.</text>
</comment>
<dbReference type="AlphaFoldDB" id="A0A6J7LVE7"/>
<dbReference type="GO" id="GO:0008311">
    <property type="term" value="F:double-stranded DNA 3'-5' DNA exonuclease activity"/>
    <property type="evidence" value="ECO:0007669"/>
    <property type="project" value="InterPro"/>
</dbReference>
<keyword evidence="5" id="KW-0460">Magnesium</keyword>
<evidence type="ECO:0000256" key="1">
    <source>
        <dbReference type="ARBA" id="ARBA00001946"/>
    </source>
</evidence>
<evidence type="ECO:0000259" key="7">
    <source>
        <dbReference type="Pfam" id="PF03372"/>
    </source>
</evidence>
<evidence type="ECO:0000256" key="5">
    <source>
        <dbReference type="ARBA" id="ARBA00022842"/>
    </source>
</evidence>
<feature type="domain" description="Endonuclease/exonuclease/phosphatase" evidence="7">
    <location>
        <begin position="4"/>
        <end position="251"/>
    </location>
</feature>
<dbReference type="NCBIfam" id="TIGR00633">
    <property type="entry name" value="xth"/>
    <property type="match status" value="1"/>
</dbReference>
<dbReference type="PANTHER" id="PTHR43250">
    <property type="entry name" value="EXODEOXYRIBONUCLEASE III"/>
    <property type="match status" value="1"/>
</dbReference>
<dbReference type="InterPro" id="IPR005135">
    <property type="entry name" value="Endo/exonuclease/phosphatase"/>
</dbReference>
<accession>A0A6J7LVE7</accession>
<gene>
    <name evidence="8" type="ORF">UFOPK3772_03397</name>
</gene>
<evidence type="ECO:0000256" key="2">
    <source>
        <dbReference type="ARBA" id="ARBA00007092"/>
    </source>
</evidence>
<dbReference type="PROSITE" id="PS51435">
    <property type="entry name" value="AP_NUCLEASE_F1_4"/>
    <property type="match status" value="1"/>
</dbReference>
<reference evidence="8" key="1">
    <citation type="submission" date="2020-05" db="EMBL/GenBank/DDBJ databases">
        <authorList>
            <person name="Chiriac C."/>
            <person name="Salcher M."/>
            <person name="Ghai R."/>
            <person name="Kavagutti S V."/>
        </authorList>
    </citation>
    <scope>NUCLEOTIDE SEQUENCE</scope>
</reference>
<dbReference type="CDD" id="cd09086">
    <property type="entry name" value="ExoIII-like_AP-endo"/>
    <property type="match status" value="1"/>
</dbReference>
<keyword evidence="4" id="KW-0378">Hydrolase</keyword>
<feature type="region of interest" description="Disordered" evidence="6">
    <location>
        <begin position="242"/>
        <end position="266"/>
    </location>
</feature>
<dbReference type="EMBL" id="CAFBNE010000199">
    <property type="protein sequence ID" value="CAB4971252.1"/>
    <property type="molecule type" value="Genomic_DNA"/>
</dbReference>
<dbReference type="NCBIfam" id="TIGR00195">
    <property type="entry name" value="exoDNase_III"/>
    <property type="match status" value="1"/>
</dbReference>
<dbReference type="GO" id="GO:0006281">
    <property type="term" value="P:DNA repair"/>
    <property type="evidence" value="ECO:0007669"/>
    <property type="project" value="InterPro"/>
</dbReference>
<dbReference type="InterPro" id="IPR004808">
    <property type="entry name" value="AP_endonuc_1"/>
</dbReference>
<dbReference type="SUPFAM" id="SSF56219">
    <property type="entry name" value="DNase I-like"/>
    <property type="match status" value="1"/>
</dbReference>
<dbReference type="GO" id="GO:0046872">
    <property type="term" value="F:metal ion binding"/>
    <property type="evidence" value="ECO:0007669"/>
    <property type="project" value="UniProtKB-KW"/>
</dbReference>
<dbReference type="GO" id="GO:0003677">
    <property type="term" value="F:DNA binding"/>
    <property type="evidence" value="ECO:0007669"/>
    <property type="project" value="InterPro"/>
</dbReference>
<dbReference type="InterPro" id="IPR020847">
    <property type="entry name" value="AP_endonuclease_F1_BS"/>
</dbReference>
<organism evidence="8">
    <name type="scientific">freshwater metagenome</name>
    <dbReference type="NCBI Taxonomy" id="449393"/>
    <lineage>
        <taxon>unclassified sequences</taxon>
        <taxon>metagenomes</taxon>
        <taxon>ecological metagenomes</taxon>
    </lineage>
</organism>
<evidence type="ECO:0000256" key="4">
    <source>
        <dbReference type="ARBA" id="ARBA00022801"/>
    </source>
</evidence>
<sequence length="266" mass="28917">MRIATWNVNSVTARLDRLLAWLETAQPDVLALQELKCADGAFPTMPVQALGYEVATLGTGRWNGVAILSRVGLSDVTAGLTGQPQYEGVDEPRAIAATCGGVRVWGVYVPNGREPGHDHYAYKLEWLAALRDTVGTELNSTPERPLAIIGDFNVAPTDDDVWDISVFAGSTHVTEPERQALADLRAIGLTDVMPRALKGNPFTFWDYRNGALHRGWGMRIDLVYANAAFASSVTDAYIDREERKGKGASDHAPVVVDLDPATDAER</sequence>
<comment type="cofactor">
    <cofactor evidence="1">
        <name>Mg(2+)</name>
        <dbReference type="ChEBI" id="CHEBI:18420"/>
    </cofactor>
</comment>
<keyword evidence="3" id="KW-0479">Metal-binding</keyword>
<proteinExistence type="inferred from homology"/>
<evidence type="ECO:0000313" key="8">
    <source>
        <dbReference type="EMBL" id="CAB4971252.1"/>
    </source>
</evidence>
<evidence type="ECO:0000256" key="3">
    <source>
        <dbReference type="ARBA" id="ARBA00022723"/>
    </source>
</evidence>